<protein>
    <recommendedName>
        <fullName evidence="7">Transmembrane protein</fullName>
    </recommendedName>
</protein>
<evidence type="ECO:0000313" key="4">
    <source>
        <dbReference type="EMBL" id="REG36170.1"/>
    </source>
</evidence>
<dbReference type="Proteomes" id="UP000035579">
    <property type="component" value="Chromosome"/>
</dbReference>
<dbReference type="Pfam" id="PF20554">
    <property type="entry name" value="DUF6766"/>
    <property type="match status" value="1"/>
</dbReference>
<keyword evidence="2" id="KW-0812">Transmembrane</keyword>
<evidence type="ECO:0000256" key="1">
    <source>
        <dbReference type="SAM" id="MobiDB-lite"/>
    </source>
</evidence>
<dbReference type="Proteomes" id="UP000256345">
    <property type="component" value="Unassembled WGS sequence"/>
</dbReference>
<name>A0AAC8TGU7_9BACT</name>
<evidence type="ECO:0000313" key="5">
    <source>
        <dbReference type="Proteomes" id="UP000035579"/>
    </source>
</evidence>
<dbReference type="InterPro" id="IPR046657">
    <property type="entry name" value="DUF6766"/>
</dbReference>
<reference evidence="3 5" key="1">
    <citation type="submission" date="2015-05" db="EMBL/GenBank/DDBJ databases">
        <title>Genome assembly of Archangium gephyra DSM 2261.</title>
        <authorList>
            <person name="Sharma G."/>
            <person name="Subramanian S."/>
        </authorList>
    </citation>
    <scope>NUCLEOTIDE SEQUENCE [LARGE SCALE GENOMIC DNA]</scope>
    <source>
        <strain evidence="3 5">DSM 2261</strain>
    </source>
</reference>
<organism evidence="3 5">
    <name type="scientific">Archangium gephyra</name>
    <dbReference type="NCBI Taxonomy" id="48"/>
    <lineage>
        <taxon>Bacteria</taxon>
        <taxon>Pseudomonadati</taxon>
        <taxon>Myxococcota</taxon>
        <taxon>Myxococcia</taxon>
        <taxon>Myxococcales</taxon>
        <taxon>Cystobacterineae</taxon>
        <taxon>Archangiaceae</taxon>
        <taxon>Archangium</taxon>
    </lineage>
</organism>
<dbReference type="EMBL" id="QUMU01000002">
    <property type="protein sequence ID" value="REG36170.1"/>
    <property type="molecule type" value="Genomic_DNA"/>
</dbReference>
<keyword evidence="6" id="KW-1185">Reference proteome</keyword>
<evidence type="ECO:0000256" key="2">
    <source>
        <dbReference type="SAM" id="Phobius"/>
    </source>
</evidence>
<proteinExistence type="predicted"/>
<keyword evidence="2" id="KW-1133">Transmembrane helix</keyword>
<dbReference type="KEGG" id="age:AA314_07114"/>
<dbReference type="AlphaFoldDB" id="A0AAC8TGU7"/>
<sequence length="218" mass="24701">MRRFLRNNGLSVVMFGLFLLCWIGQSLTGWSHYNHDQEEHGQSTVTWSQYVTSGEFIEATFENWESEFFQMGCFVLFTVFLRQKGSGESKSFEPEEVDKDPRAERKPDSPGPVHRGGLALRLYSHSLTIALFGLFAFCFLMHALGGVAEYNEEARAHGQPTLGLLGFMASSSFWFQSFQNWQSEFLSVAVLVVLSIFLREKGSPESKPVHASHEETGR</sequence>
<keyword evidence="2" id="KW-0472">Membrane</keyword>
<evidence type="ECO:0000313" key="6">
    <source>
        <dbReference type="Proteomes" id="UP000256345"/>
    </source>
</evidence>
<feature type="compositionally biased region" description="Basic and acidic residues" evidence="1">
    <location>
        <begin position="89"/>
        <end position="108"/>
    </location>
</feature>
<feature type="transmembrane region" description="Helical" evidence="2">
    <location>
        <begin position="122"/>
        <end position="144"/>
    </location>
</feature>
<evidence type="ECO:0000313" key="3">
    <source>
        <dbReference type="EMBL" id="AKJ05488.1"/>
    </source>
</evidence>
<gene>
    <name evidence="3" type="ORF">AA314_07114</name>
    <name evidence="4" type="ORF">ATI61_102547</name>
</gene>
<evidence type="ECO:0008006" key="7">
    <source>
        <dbReference type="Google" id="ProtNLM"/>
    </source>
</evidence>
<dbReference type="EMBL" id="CP011509">
    <property type="protein sequence ID" value="AKJ05488.1"/>
    <property type="molecule type" value="Genomic_DNA"/>
</dbReference>
<accession>A0AAC8TGU7</accession>
<feature type="region of interest" description="Disordered" evidence="1">
    <location>
        <begin position="89"/>
        <end position="112"/>
    </location>
</feature>
<reference evidence="4 6" key="2">
    <citation type="submission" date="2018-08" db="EMBL/GenBank/DDBJ databases">
        <title>Genomic Encyclopedia of Archaeal and Bacterial Type Strains, Phase II (KMG-II): from individual species to whole genera.</title>
        <authorList>
            <person name="Goeker M."/>
        </authorList>
    </citation>
    <scope>NUCLEOTIDE SEQUENCE [LARGE SCALE GENOMIC DNA]</scope>
    <source>
        <strain evidence="4 6">DSM 2261</strain>
    </source>
</reference>
<dbReference type="RefSeq" id="WP_047859017.1">
    <property type="nucleotide sequence ID" value="NZ_CP011509.1"/>
</dbReference>